<accession>A0ABR9KC02</accession>
<comment type="subcellular location">
    <subcellularLocation>
        <location evidence="1">Cell membrane</location>
        <topology evidence="1">Peripheral membrane protein</topology>
    </subcellularLocation>
</comment>
<dbReference type="InterPro" id="IPR017871">
    <property type="entry name" value="ABC_transporter-like_CS"/>
</dbReference>
<dbReference type="PROSITE" id="PS50893">
    <property type="entry name" value="ABC_TRANSPORTER_2"/>
    <property type="match status" value="1"/>
</dbReference>
<evidence type="ECO:0000256" key="6">
    <source>
        <dbReference type="ARBA" id="ARBA00022840"/>
    </source>
</evidence>
<dbReference type="InterPro" id="IPR003593">
    <property type="entry name" value="AAA+_ATPase"/>
</dbReference>
<evidence type="ECO:0000256" key="1">
    <source>
        <dbReference type="ARBA" id="ARBA00004202"/>
    </source>
</evidence>
<gene>
    <name evidence="10" type="ORF">H4W81_002110</name>
</gene>
<dbReference type="SUPFAM" id="SSF52540">
    <property type="entry name" value="P-loop containing nucleoside triphosphate hydrolases"/>
    <property type="match status" value="1"/>
</dbReference>
<feature type="domain" description="ABC transporter" evidence="9">
    <location>
        <begin position="3"/>
        <end position="253"/>
    </location>
</feature>
<dbReference type="CDD" id="cd03257">
    <property type="entry name" value="ABC_NikE_OppD_transporters"/>
    <property type="match status" value="1"/>
</dbReference>
<dbReference type="NCBIfam" id="TIGR01727">
    <property type="entry name" value="oligo_HPY"/>
    <property type="match status" value="1"/>
</dbReference>
<feature type="region of interest" description="Disordered" evidence="8">
    <location>
        <begin position="294"/>
        <end position="328"/>
    </location>
</feature>
<proteinExistence type="inferred from homology"/>
<evidence type="ECO:0000313" key="11">
    <source>
        <dbReference type="Proteomes" id="UP000661607"/>
    </source>
</evidence>
<evidence type="ECO:0000256" key="8">
    <source>
        <dbReference type="SAM" id="MobiDB-lite"/>
    </source>
</evidence>
<dbReference type="EMBL" id="JADBEF010000001">
    <property type="protein sequence ID" value="MBE1559331.1"/>
    <property type="molecule type" value="Genomic_DNA"/>
</dbReference>
<keyword evidence="11" id="KW-1185">Reference proteome</keyword>
<evidence type="ECO:0000259" key="9">
    <source>
        <dbReference type="PROSITE" id="PS50893"/>
    </source>
</evidence>
<keyword evidence="5" id="KW-0547">Nucleotide-binding</keyword>
<name>A0ABR9KC02_9ACTN</name>
<comment type="similarity">
    <text evidence="2">Belongs to the ABC transporter superfamily.</text>
</comment>
<dbReference type="InterPro" id="IPR013563">
    <property type="entry name" value="Oligopep_ABC_C"/>
</dbReference>
<dbReference type="Pfam" id="PF00005">
    <property type="entry name" value="ABC_tran"/>
    <property type="match status" value="1"/>
</dbReference>
<protein>
    <submittedName>
        <fullName evidence="10">Oligopeptide/dipeptide ABC transporter ATP-binding protein</fullName>
    </submittedName>
</protein>
<keyword evidence="3" id="KW-0813">Transport</keyword>
<evidence type="ECO:0000256" key="3">
    <source>
        <dbReference type="ARBA" id="ARBA00022448"/>
    </source>
</evidence>
<comment type="caution">
    <text evidence="10">The sequence shown here is derived from an EMBL/GenBank/DDBJ whole genome shotgun (WGS) entry which is preliminary data.</text>
</comment>
<evidence type="ECO:0000256" key="2">
    <source>
        <dbReference type="ARBA" id="ARBA00005417"/>
    </source>
</evidence>
<dbReference type="InterPro" id="IPR050388">
    <property type="entry name" value="ABC_Ni/Peptide_Import"/>
</dbReference>
<organism evidence="10 11">
    <name type="scientific">Nonomuraea africana</name>
    <dbReference type="NCBI Taxonomy" id="46171"/>
    <lineage>
        <taxon>Bacteria</taxon>
        <taxon>Bacillati</taxon>
        <taxon>Actinomycetota</taxon>
        <taxon>Actinomycetes</taxon>
        <taxon>Streptosporangiales</taxon>
        <taxon>Streptosporangiaceae</taxon>
        <taxon>Nonomuraea</taxon>
    </lineage>
</organism>
<keyword evidence="7" id="KW-0472">Membrane</keyword>
<dbReference type="InterPro" id="IPR027417">
    <property type="entry name" value="P-loop_NTPase"/>
</dbReference>
<dbReference type="PANTHER" id="PTHR43297:SF2">
    <property type="entry name" value="DIPEPTIDE TRANSPORT ATP-BINDING PROTEIN DPPD"/>
    <property type="match status" value="1"/>
</dbReference>
<reference evidence="10 11" key="1">
    <citation type="submission" date="2020-10" db="EMBL/GenBank/DDBJ databases">
        <title>Sequencing the genomes of 1000 actinobacteria strains.</title>
        <authorList>
            <person name="Klenk H.-P."/>
        </authorList>
    </citation>
    <scope>NUCLEOTIDE SEQUENCE [LARGE SCALE GENOMIC DNA]</scope>
    <source>
        <strain evidence="10 11">DSM 43748</strain>
    </source>
</reference>
<dbReference type="PROSITE" id="PS00211">
    <property type="entry name" value="ABC_TRANSPORTER_1"/>
    <property type="match status" value="1"/>
</dbReference>
<dbReference type="Proteomes" id="UP000661607">
    <property type="component" value="Unassembled WGS sequence"/>
</dbReference>
<keyword evidence="6 10" id="KW-0067">ATP-binding</keyword>
<keyword evidence="4" id="KW-1003">Cell membrane</keyword>
<dbReference type="Pfam" id="PF08352">
    <property type="entry name" value="oligo_HPY"/>
    <property type="match status" value="1"/>
</dbReference>
<dbReference type="GO" id="GO:0005524">
    <property type="term" value="F:ATP binding"/>
    <property type="evidence" value="ECO:0007669"/>
    <property type="project" value="UniProtKB-KW"/>
</dbReference>
<sequence>MTLEVAGLSISARAGGRLVPLVQDVSFTLGPGEAFGLVGESGSGKSMTALALLGLLPRGVRITAGSVRLGGTELVGAADRTLADLRGRRIAMVFQDPMASLNPALPVGAQVAEVLRRHLGLGRAPAARRAVELLDAVGIDDARRRAREHPHTFSGGMRQRAMIAMALACEPDVLIADEPTTALDVTIQAQILDLLVGMQDELGMAVLLVTHDLGVVAGTCHRLAVMYAGRLVEEGPVGEVFDRPLHPYTAALLAAAPENAMHGRRPQALSGTVPLPGSLPEGCAFSPRCPHTRADPCDSPLAEQPPTRSSRRVRCARSGELTLTGVSR</sequence>
<dbReference type="Gene3D" id="3.40.50.300">
    <property type="entry name" value="P-loop containing nucleotide triphosphate hydrolases"/>
    <property type="match status" value="1"/>
</dbReference>
<evidence type="ECO:0000256" key="4">
    <source>
        <dbReference type="ARBA" id="ARBA00022475"/>
    </source>
</evidence>
<dbReference type="PANTHER" id="PTHR43297">
    <property type="entry name" value="OLIGOPEPTIDE TRANSPORT ATP-BINDING PROTEIN APPD"/>
    <property type="match status" value="1"/>
</dbReference>
<evidence type="ECO:0000313" key="10">
    <source>
        <dbReference type="EMBL" id="MBE1559331.1"/>
    </source>
</evidence>
<evidence type="ECO:0000256" key="5">
    <source>
        <dbReference type="ARBA" id="ARBA00022741"/>
    </source>
</evidence>
<dbReference type="RefSeq" id="WP_192774627.1">
    <property type="nucleotide sequence ID" value="NZ_BAAASY010000001.1"/>
</dbReference>
<evidence type="ECO:0000256" key="7">
    <source>
        <dbReference type="ARBA" id="ARBA00023136"/>
    </source>
</evidence>
<dbReference type="SMART" id="SM00382">
    <property type="entry name" value="AAA"/>
    <property type="match status" value="1"/>
</dbReference>
<dbReference type="InterPro" id="IPR003439">
    <property type="entry name" value="ABC_transporter-like_ATP-bd"/>
</dbReference>